<sequence length="404" mass="46098">MAAPMVITPLKVTDVKKQCLLCLSTQKRLFRLDNPKSIQNGYIQSIENALNVEIPSWQFFVCSSCVHKCQEVIAMKETFSYVIKESDESGTGVRTKRCVADNIIRSVEKLKISKPESEEKVTRTKSRKKIEFSTGDEHSYSARRATQVPTANLRAGLSLTIPCLSEPLFIQDITSPEVKDDLHNYVFQFMQWYFVVIQMKDSIKEGDIYRTNIALKSMIPFFYSHSYLSKYLTECVDYILKTEIILPPDLALRVRAASFVNPFGGAGKNKAADLHKENQVKSLKDLIKGLGANKTEKSIIAVTKAAPTIDTIVKNFDCMVNENTVKTTHKTSSRDGDIQCLLQKLQTWKPWIKKENRRLKVFSNIKKTPFSFDKQKFSQHIMYTADRLARDLPYEEESSSSDEE</sequence>
<feature type="domain" description="DUF6589" evidence="1">
    <location>
        <begin position="175"/>
        <end position="329"/>
    </location>
</feature>
<dbReference type="EMBL" id="JH817220">
    <property type="protein sequence ID" value="EKC29210.1"/>
    <property type="molecule type" value="Genomic_DNA"/>
</dbReference>
<dbReference type="InParanoid" id="K1QK08"/>
<dbReference type="HOGENOM" id="CLU_681972_0_0_1"/>
<name>K1QK08_MAGGI</name>
<dbReference type="AlphaFoldDB" id="K1QK08"/>
<proteinExistence type="predicted"/>
<gene>
    <name evidence="2" type="ORF">CGI_10015486</name>
</gene>
<evidence type="ECO:0000259" key="1">
    <source>
        <dbReference type="Pfam" id="PF20231"/>
    </source>
</evidence>
<protein>
    <recommendedName>
        <fullName evidence="1">DUF6589 domain-containing protein</fullName>
    </recommendedName>
</protein>
<accession>K1QK08</accession>
<dbReference type="Pfam" id="PF20231">
    <property type="entry name" value="DUF6589"/>
    <property type="match status" value="1"/>
</dbReference>
<evidence type="ECO:0000313" key="2">
    <source>
        <dbReference type="EMBL" id="EKC29210.1"/>
    </source>
</evidence>
<dbReference type="InterPro" id="IPR046496">
    <property type="entry name" value="DUF6589"/>
</dbReference>
<organism evidence="2">
    <name type="scientific">Magallana gigas</name>
    <name type="common">Pacific oyster</name>
    <name type="synonym">Crassostrea gigas</name>
    <dbReference type="NCBI Taxonomy" id="29159"/>
    <lineage>
        <taxon>Eukaryota</taxon>
        <taxon>Metazoa</taxon>
        <taxon>Spiralia</taxon>
        <taxon>Lophotrochozoa</taxon>
        <taxon>Mollusca</taxon>
        <taxon>Bivalvia</taxon>
        <taxon>Autobranchia</taxon>
        <taxon>Pteriomorphia</taxon>
        <taxon>Ostreida</taxon>
        <taxon>Ostreoidea</taxon>
        <taxon>Ostreidae</taxon>
        <taxon>Magallana</taxon>
    </lineage>
</organism>
<reference evidence="2" key="1">
    <citation type="journal article" date="2012" name="Nature">
        <title>The oyster genome reveals stress adaptation and complexity of shell formation.</title>
        <authorList>
            <person name="Zhang G."/>
            <person name="Fang X."/>
            <person name="Guo X."/>
            <person name="Li L."/>
            <person name="Luo R."/>
            <person name="Xu F."/>
            <person name="Yang P."/>
            <person name="Zhang L."/>
            <person name="Wang X."/>
            <person name="Qi H."/>
            <person name="Xiong Z."/>
            <person name="Que H."/>
            <person name="Xie Y."/>
            <person name="Holland P.W."/>
            <person name="Paps J."/>
            <person name="Zhu Y."/>
            <person name="Wu F."/>
            <person name="Chen Y."/>
            <person name="Wang J."/>
            <person name="Peng C."/>
            <person name="Meng J."/>
            <person name="Yang L."/>
            <person name="Liu J."/>
            <person name="Wen B."/>
            <person name="Zhang N."/>
            <person name="Huang Z."/>
            <person name="Zhu Q."/>
            <person name="Feng Y."/>
            <person name="Mount A."/>
            <person name="Hedgecock D."/>
            <person name="Xu Z."/>
            <person name="Liu Y."/>
            <person name="Domazet-Loso T."/>
            <person name="Du Y."/>
            <person name="Sun X."/>
            <person name="Zhang S."/>
            <person name="Liu B."/>
            <person name="Cheng P."/>
            <person name="Jiang X."/>
            <person name="Li J."/>
            <person name="Fan D."/>
            <person name="Wang W."/>
            <person name="Fu W."/>
            <person name="Wang T."/>
            <person name="Wang B."/>
            <person name="Zhang J."/>
            <person name="Peng Z."/>
            <person name="Li Y."/>
            <person name="Li N."/>
            <person name="Wang J."/>
            <person name="Chen M."/>
            <person name="He Y."/>
            <person name="Tan F."/>
            <person name="Song X."/>
            <person name="Zheng Q."/>
            <person name="Huang R."/>
            <person name="Yang H."/>
            <person name="Du X."/>
            <person name="Chen L."/>
            <person name="Yang M."/>
            <person name="Gaffney P.M."/>
            <person name="Wang S."/>
            <person name="Luo L."/>
            <person name="She Z."/>
            <person name="Ming Y."/>
            <person name="Huang W."/>
            <person name="Zhang S."/>
            <person name="Huang B."/>
            <person name="Zhang Y."/>
            <person name="Qu T."/>
            <person name="Ni P."/>
            <person name="Miao G."/>
            <person name="Wang J."/>
            <person name="Wang Q."/>
            <person name="Steinberg C.E."/>
            <person name="Wang H."/>
            <person name="Li N."/>
            <person name="Qian L."/>
            <person name="Zhang G."/>
            <person name="Li Y."/>
            <person name="Yang H."/>
            <person name="Liu X."/>
            <person name="Wang J."/>
            <person name="Yin Y."/>
            <person name="Wang J."/>
        </authorList>
    </citation>
    <scope>NUCLEOTIDE SEQUENCE [LARGE SCALE GENOMIC DNA]</scope>
    <source>
        <strain evidence="2">05x7-T-G4-1.051#20</strain>
    </source>
</reference>